<keyword evidence="1" id="KW-0812">Transmembrane</keyword>
<dbReference type="RefSeq" id="WP_100916793.1">
    <property type="nucleotide sequence ID" value="NZ_CP025057.1"/>
</dbReference>
<dbReference type="Proteomes" id="UP000231823">
    <property type="component" value="Chromosome"/>
</dbReference>
<feature type="transmembrane region" description="Helical" evidence="1">
    <location>
        <begin position="316"/>
        <end position="340"/>
    </location>
</feature>
<feature type="transmembrane region" description="Helical" evidence="1">
    <location>
        <begin position="127"/>
        <end position="149"/>
    </location>
</feature>
<dbReference type="EMBL" id="CP025057">
    <property type="protein sequence ID" value="AUB31830.1"/>
    <property type="molecule type" value="Genomic_DNA"/>
</dbReference>
<accession>A0A2K8SG90</accession>
<dbReference type="OrthoDB" id="387949at2"/>
<dbReference type="KEGG" id="sfz:SFLOR_v1c07820"/>
<organism evidence="2 3">
    <name type="scientific">Spiroplasma floricola 23-6</name>
    <dbReference type="NCBI Taxonomy" id="1336749"/>
    <lineage>
        <taxon>Bacteria</taxon>
        <taxon>Bacillati</taxon>
        <taxon>Mycoplasmatota</taxon>
        <taxon>Mollicutes</taxon>
        <taxon>Entomoplasmatales</taxon>
        <taxon>Spiroplasmataceae</taxon>
        <taxon>Spiroplasma</taxon>
    </lineage>
</organism>
<keyword evidence="1" id="KW-0472">Membrane</keyword>
<proteinExistence type="predicted"/>
<evidence type="ECO:0000313" key="2">
    <source>
        <dbReference type="EMBL" id="AUB31830.1"/>
    </source>
</evidence>
<evidence type="ECO:0000313" key="3">
    <source>
        <dbReference type="Proteomes" id="UP000231823"/>
    </source>
</evidence>
<keyword evidence="3" id="KW-1185">Reference proteome</keyword>
<name>A0A2K8SG90_9MOLU</name>
<feature type="transmembrane region" description="Helical" evidence="1">
    <location>
        <begin position="94"/>
        <end position="115"/>
    </location>
</feature>
<evidence type="ECO:0008006" key="4">
    <source>
        <dbReference type="Google" id="ProtNLM"/>
    </source>
</evidence>
<feature type="transmembrane region" description="Helical" evidence="1">
    <location>
        <begin position="230"/>
        <end position="253"/>
    </location>
</feature>
<gene>
    <name evidence="2" type="ORF">SFLOR_v1c07820</name>
</gene>
<feature type="transmembrane region" description="Helical" evidence="1">
    <location>
        <begin position="169"/>
        <end position="189"/>
    </location>
</feature>
<sequence>MRKTNYLIRGKIGEFFTRVFLKSKQVKMVSEGDYLARLRCCCKVIYSMPIQVIWIAFFFYARIVVQKYMNNPINSINSQDLWLYQDQINVLNTFMFIQIYHLFIMSAVLIVMLNMTMGKGTTIFTTIFNILYISEGLLYGSFLFVLDWVGILHKFQDISQLLEILKTQWLWIFAIFIALFSYAPLKSIFKDINMWNREWIRIERYRKTEDRENGFIFKTWVTPGEIKARVLMITAGWFLVVSASVFHLMDVFASTNFNVVKYIILVSGYIIFLSSYVIPYNRISLIFYWTNQLFLFAFIIYGLYMVQNVAYLSSMWYHYLYLILLIPWMLSLSSAIRYTWTIKDKEEIKAVALNMFENDDDFEEFIEEKEVEQKIKESEDII</sequence>
<feature type="transmembrane region" description="Helical" evidence="1">
    <location>
        <begin position="285"/>
        <end position="304"/>
    </location>
</feature>
<dbReference type="AlphaFoldDB" id="A0A2K8SG90"/>
<feature type="transmembrane region" description="Helical" evidence="1">
    <location>
        <begin position="259"/>
        <end position="278"/>
    </location>
</feature>
<feature type="transmembrane region" description="Helical" evidence="1">
    <location>
        <begin position="44"/>
        <end position="65"/>
    </location>
</feature>
<reference evidence="2 3" key="1">
    <citation type="submission" date="2017-12" db="EMBL/GenBank/DDBJ databases">
        <title>Complete genome sequence of Spiroplasma floricola 23-6 (ATCC 29989).</title>
        <authorList>
            <person name="Tsai Y.-M."/>
            <person name="Wu P.-S."/>
            <person name="Lo W.-S."/>
            <person name="Kuo C.-H."/>
        </authorList>
    </citation>
    <scope>NUCLEOTIDE SEQUENCE [LARGE SCALE GENOMIC DNA]</scope>
    <source>
        <strain evidence="2 3">23-6</strain>
    </source>
</reference>
<protein>
    <recommendedName>
        <fullName evidence="4">Transmembrane protein</fullName>
    </recommendedName>
</protein>
<keyword evidence="1" id="KW-1133">Transmembrane helix</keyword>
<evidence type="ECO:0000256" key="1">
    <source>
        <dbReference type="SAM" id="Phobius"/>
    </source>
</evidence>